<dbReference type="Proteomes" id="UP001066276">
    <property type="component" value="Chromosome 1_2"/>
</dbReference>
<evidence type="ECO:0000313" key="2">
    <source>
        <dbReference type="Proteomes" id="UP001066276"/>
    </source>
</evidence>
<sequence length="90" mass="9912">MVVDQGILCEDHRKLSTRASDTEEASAVALPRLDALETQICGPPRLDALETQICDLTRRVDILGRRAEVGEGRSPQNNVPIVGLLEKVEY</sequence>
<protein>
    <submittedName>
        <fullName evidence="1">Uncharacterized protein</fullName>
    </submittedName>
</protein>
<evidence type="ECO:0000313" key="1">
    <source>
        <dbReference type="EMBL" id="KAJ1210182.1"/>
    </source>
</evidence>
<name>A0AAV7WC46_PLEWA</name>
<reference evidence="1" key="1">
    <citation type="journal article" date="2022" name="bioRxiv">
        <title>Sequencing and chromosome-scale assembly of the giantPleurodeles waltlgenome.</title>
        <authorList>
            <person name="Brown T."/>
            <person name="Elewa A."/>
            <person name="Iarovenko S."/>
            <person name="Subramanian E."/>
            <person name="Araus A.J."/>
            <person name="Petzold A."/>
            <person name="Susuki M."/>
            <person name="Suzuki K.-i.T."/>
            <person name="Hayashi T."/>
            <person name="Toyoda A."/>
            <person name="Oliveira C."/>
            <person name="Osipova E."/>
            <person name="Leigh N.D."/>
            <person name="Simon A."/>
            <person name="Yun M.H."/>
        </authorList>
    </citation>
    <scope>NUCLEOTIDE SEQUENCE</scope>
    <source>
        <strain evidence="1">20211129_DDA</strain>
        <tissue evidence="1">Liver</tissue>
    </source>
</reference>
<accession>A0AAV7WC46</accession>
<comment type="caution">
    <text evidence="1">The sequence shown here is derived from an EMBL/GenBank/DDBJ whole genome shotgun (WGS) entry which is preliminary data.</text>
</comment>
<keyword evidence="2" id="KW-1185">Reference proteome</keyword>
<organism evidence="1 2">
    <name type="scientific">Pleurodeles waltl</name>
    <name type="common">Iberian ribbed newt</name>
    <dbReference type="NCBI Taxonomy" id="8319"/>
    <lineage>
        <taxon>Eukaryota</taxon>
        <taxon>Metazoa</taxon>
        <taxon>Chordata</taxon>
        <taxon>Craniata</taxon>
        <taxon>Vertebrata</taxon>
        <taxon>Euteleostomi</taxon>
        <taxon>Amphibia</taxon>
        <taxon>Batrachia</taxon>
        <taxon>Caudata</taxon>
        <taxon>Salamandroidea</taxon>
        <taxon>Salamandridae</taxon>
        <taxon>Pleurodelinae</taxon>
        <taxon>Pleurodeles</taxon>
    </lineage>
</organism>
<dbReference type="EMBL" id="JANPWB010000002">
    <property type="protein sequence ID" value="KAJ1210182.1"/>
    <property type="molecule type" value="Genomic_DNA"/>
</dbReference>
<gene>
    <name evidence="1" type="ORF">NDU88_005550</name>
</gene>
<proteinExistence type="predicted"/>
<dbReference type="AlphaFoldDB" id="A0AAV7WC46"/>